<feature type="domain" description="PUMA/OVT1 coiled-coil region" evidence="2">
    <location>
        <begin position="225"/>
        <end position="297"/>
    </location>
</feature>
<dbReference type="InterPro" id="IPR057531">
    <property type="entry name" value="PUMA/OVT1_CC"/>
</dbReference>
<feature type="coiled-coil region" evidence="1">
    <location>
        <begin position="226"/>
        <end position="323"/>
    </location>
</feature>
<dbReference type="SUPFAM" id="SSF90257">
    <property type="entry name" value="Myosin rod fragments"/>
    <property type="match status" value="1"/>
</dbReference>
<reference evidence="3 4" key="1">
    <citation type="submission" date="2024-08" db="EMBL/GenBank/DDBJ databases">
        <title>Gnathostoma spinigerum genome.</title>
        <authorList>
            <person name="Gonzalez-Bertolin B."/>
            <person name="Monzon S."/>
            <person name="Zaballos A."/>
            <person name="Jimenez P."/>
            <person name="Dekumyoy P."/>
            <person name="Varona S."/>
            <person name="Cuesta I."/>
            <person name="Sumanam S."/>
            <person name="Adisakwattana P."/>
            <person name="Gasser R.B."/>
            <person name="Hernandez-Gonzalez A."/>
            <person name="Young N.D."/>
            <person name="Perteguer M.J."/>
        </authorList>
    </citation>
    <scope>NUCLEOTIDE SEQUENCE [LARGE SCALE GENOMIC DNA]</scope>
    <source>
        <strain evidence="3">AL3</strain>
        <tissue evidence="3">Liver</tissue>
    </source>
</reference>
<organism evidence="3 4">
    <name type="scientific">Gnathostoma spinigerum</name>
    <dbReference type="NCBI Taxonomy" id="75299"/>
    <lineage>
        <taxon>Eukaryota</taxon>
        <taxon>Metazoa</taxon>
        <taxon>Ecdysozoa</taxon>
        <taxon>Nematoda</taxon>
        <taxon>Chromadorea</taxon>
        <taxon>Rhabditida</taxon>
        <taxon>Spirurina</taxon>
        <taxon>Gnathostomatomorpha</taxon>
        <taxon>Gnathostomatoidea</taxon>
        <taxon>Gnathostomatidae</taxon>
        <taxon>Gnathostoma</taxon>
    </lineage>
</organism>
<proteinExistence type="predicted"/>
<dbReference type="AlphaFoldDB" id="A0ABD6EXZ0"/>
<keyword evidence="4" id="KW-1185">Reference proteome</keyword>
<dbReference type="Pfam" id="PF24627">
    <property type="entry name" value="PUMA_CC"/>
    <property type="match status" value="1"/>
</dbReference>
<evidence type="ECO:0000259" key="2">
    <source>
        <dbReference type="Pfam" id="PF24627"/>
    </source>
</evidence>
<name>A0ABD6EXZ0_9BILA</name>
<comment type="caution">
    <text evidence="3">The sequence shown here is derived from an EMBL/GenBank/DDBJ whole genome shotgun (WGS) entry which is preliminary data.</text>
</comment>
<feature type="coiled-coil region" evidence="1">
    <location>
        <begin position="128"/>
        <end position="169"/>
    </location>
</feature>
<dbReference type="EMBL" id="JBGFUD010021903">
    <property type="protein sequence ID" value="MFH4984833.1"/>
    <property type="molecule type" value="Genomic_DNA"/>
</dbReference>
<dbReference type="Gene3D" id="1.20.5.170">
    <property type="match status" value="1"/>
</dbReference>
<dbReference type="Proteomes" id="UP001608902">
    <property type="component" value="Unassembled WGS sequence"/>
</dbReference>
<accession>A0ABD6EXZ0</accession>
<protein>
    <recommendedName>
        <fullName evidence="2">PUMA/OVT1 coiled-coil region domain-containing protein</fullName>
    </recommendedName>
</protein>
<evidence type="ECO:0000313" key="4">
    <source>
        <dbReference type="Proteomes" id="UP001608902"/>
    </source>
</evidence>
<evidence type="ECO:0000256" key="1">
    <source>
        <dbReference type="SAM" id="Coils"/>
    </source>
</evidence>
<gene>
    <name evidence="3" type="ORF">AB6A40_011542</name>
</gene>
<evidence type="ECO:0000313" key="3">
    <source>
        <dbReference type="EMBL" id="MFH4984833.1"/>
    </source>
</evidence>
<sequence>MKRVAFANQTRINELTEELEHLRKACGDRVKQVEIAAEKQKTEFIQLLTEIIELSQRGCWRDVQGHEINMQELLSDVLDGSGDINKDTVLMEAVRKFRNMRLSLDDENLQFIAQLKSTAEDNSEVEVNAELMMKYQSSMERVLELEKKLSDSNRKITMLETKLEEASDRLVKCQGSLWKLFYLTQGTELDQSGDKGSQSTEELKRIPAAEVVRVVGSVLHSKDIEIQKLSNRAESLQSHIEEWEAKLNTAENVKMQLEEQLKDLTKDLEERQAICDETRKQTRRLEDQLQNCENDKKMVEETRRHLEDEISNLQLQFQKLSTEGSRKIRDDAARATKAIEENYKQRSLSS</sequence>
<keyword evidence="1" id="KW-0175">Coiled coil</keyword>